<gene>
    <name evidence="2" type="ORF">PanWU01x14_130450</name>
</gene>
<evidence type="ECO:0000313" key="3">
    <source>
        <dbReference type="Proteomes" id="UP000237105"/>
    </source>
</evidence>
<protein>
    <submittedName>
        <fullName evidence="2">Uncharacterized protein</fullName>
    </submittedName>
</protein>
<evidence type="ECO:0000313" key="2">
    <source>
        <dbReference type="EMBL" id="PON63571.1"/>
    </source>
</evidence>
<keyword evidence="1" id="KW-0732">Signal</keyword>
<feature type="non-terminal residue" evidence="2">
    <location>
        <position position="1"/>
    </location>
</feature>
<feature type="chain" id="PRO_5015109824" evidence="1">
    <location>
        <begin position="18"/>
        <end position="79"/>
    </location>
</feature>
<reference evidence="3" key="1">
    <citation type="submission" date="2016-06" db="EMBL/GenBank/DDBJ databases">
        <title>Parallel loss of symbiosis genes in relatives of nitrogen-fixing non-legume Parasponia.</title>
        <authorList>
            <person name="Van Velzen R."/>
            <person name="Holmer R."/>
            <person name="Bu F."/>
            <person name="Rutten L."/>
            <person name="Van Zeijl A."/>
            <person name="Liu W."/>
            <person name="Santuari L."/>
            <person name="Cao Q."/>
            <person name="Sharma T."/>
            <person name="Shen D."/>
            <person name="Roswanjaya Y."/>
            <person name="Wardhani T."/>
            <person name="Kalhor M.S."/>
            <person name="Jansen J."/>
            <person name="Van den Hoogen J."/>
            <person name="Gungor B."/>
            <person name="Hartog M."/>
            <person name="Hontelez J."/>
            <person name="Verver J."/>
            <person name="Yang W.-C."/>
            <person name="Schijlen E."/>
            <person name="Repin R."/>
            <person name="Schilthuizen M."/>
            <person name="Schranz E."/>
            <person name="Heidstra R."/>
            <person name="Miyata K."/>
            <person name="Fedorova E."/>
            <person name="Kohlen W."/>
            <person name="Bisseling T."/>
            <person name="Smit S."/>
            <person name="Geurts R."/>
        </authorList>
    </citation>
    <scope>NUCLEOTIDE SEQUENCE [LARGE SCALE GENOMIC DNA]</scope>
    <source>
        <strain evidence="3">cv. WU1-14</strain>
    </source>
</reference>
<feature type="signal peptide" evidence="1">
    <location>
        <begin position="1"/>
        <end position="17"/>
    </location>
</feature>
<comment type="caution">
    <text evidence="2">The sequence shown here is derived from an EMBL/GenBank/DDBJ whole genome shotgun (WGS) entry which is preliminary data.</text>
</comment>
<name>A0A2P5CRB3_PARAD</name>
<accession>A0A2P5CRB3</accession>
<dbReference type="EMBL" id="JXTB01000103">
    <property type="protein sequence ID" value="PON63571.1"/>
    <property type="molecule type" value="Genomic_DNA"/>
</dbReference>
<sequence length="79" mass="9266">IIFSIILFLLSREACLSSEDSLLLLHYHSLKKTPVLRVEFQVLKDSQFSVTENGLVLFFEIMLNPESAKKIWKFRPRIK</sequence>
<keyword evidence="3" id="KW-1185">Reference proteome</keyword>
<evidence type="ECO:0000256" key="1">
    <source>
        <dbReference type="SAM" id="SignalP"/>
    </source>
</evidence>
<proteinExistence type="predicted"/>
<dbReference type="AlphaFoldDB" id="A0A2P5CRB3"/>
<organism evidence="2 3">
    <name type="scientific">Parasponia andersonii</name>
    <name type="common">Sponia andersonii</name>
    <dbReference type="NCBI Taxonomy" id="3476"/>
    <lineage>
        <taxon>Eukaryota</taxon>
        <taxon>Viridiplantae</taxon>
        <taxon>Streptophyta</taxon>
        <taxon>Embryophyta</taxon>
        <taxon>Tracheophyta</taxon>
        <taxon>Spermatophyta</taxon>
        <taxon>Magnoliopsida</taxon>
        <taxon>eudicotyledons</taxon>
        <taxon>Gunneridae</taxon>
        <taxon>Pentapetalae</taxon>
        <taxon>rosids</taxon>
        <taxon>fabids</taxon>
        <taxon>Rosales</taxon>
        <taxon>Cannabaceae</taxon>
        <taxon>Parasponia</taxon>
    </lineage>
</organism>
<dbReference type="Proteomes" id="UP000237105">
    <property type="component" value="Unassembled WGS sequence"/>
</dbReference>